<evidence type="ECO:0000259" key="1">
    <source>
        <dbReference type="Pfam" id="PF03235"/>
    </source>
</evidence>
<dbReference type="AlphaFoldDB" id="A0A6N4QCC8"/>
<dbReference type="Pfam" id="PF03235">
    <property type="entry name" value="GmrSD_N"/>
    <property type="match status" value="1"/>
</dbReference>
<comment type="caution">
    <text evidence="2">The sequence shown here is derived from an EMBL/GenBank/DDBJ whole genome shotgun (WGS) entry which is preliminary data.</text>
</comment>
<organism evidence="2 3">
    <name type="scientific">Leptospira kanakyensis</name>
    <dbReference type="NCBI Taxonomy" id="2484968"/>
    <lineage>
        <taxon>Bacteria</taxon>
        <taxon>Pseudomonadati</taxon>
        <taxon>Spirochaetota</taxon>
        <taxon>Spirochaetia</taxon>
        <taxon>Leptospirales</taxon>
        <taxon>Leptospiraceae</taxon>
        <taxon>Leptospira</taxon>
    </lineage>
</organism>
<evidence type="ECO:0000313" key="2">
    <source>
        <dbReference type="EMBL" id="TGK70607.1"/>
    </source>
</evidence>
<protein>
    <submittedName>
        <fullName evidence="2">DUF262 domain-containing protein</fullName>
    </submittedName>
</protein>
<feature type="domain" description="GmrSD restriction endonucleases N-terminal" evidence="1">
    <location>
        <begin position="14"/>
        <end position="174"/>
    </location>
</feature>
<dbReference type="InterPro" id="IPR004919">
    <property type="entry name" value="GmrSD_N"/>
</dbReference>
<dbReference type="Proteomes" id="UP000297239">
    <property type="component" value="Unassembled WGS sequence"/>
</dbReference>
<reference evidence="2" key="1">
    <citation type="journal article" date="2019" name="PLoS Negl. Trop. Dis.">
        <title>Revisiting the worldwide diversity of Leptospira species in the environment.</title>
        <authorList>
            <person name="Vincent A.T."/>
            <person name="Schiettekatte O."/>
            <person name="Bourhy P."/>
            <person name="Veyrier F.J."/>
            <person name="Picardeau M."/>
        </authorList>
    </citation>
    <scope>NUCLEOTIDE SEQUENCE [LARGE SCALE GENOMIC DNA]</scope>
    <source>
        <strain evidence="2">201800293</strain>
    </source>
</reference>
<dbReference type="EMBL" id="RQFF01000027">
    <property type="protein sequence ID" value="TGK70607.1"/>
    <property type="molecule type" value="Genomic_DNA"/>
</dbReference>
<dbReference type="PANTHER" id="PTHR39639:SF1">
    <property type="entry name" value="DUF262 DOMAIN-CONTAINING PROTEIN"/>
    <property type="match status" value="1"/>
</dbReference>
<dbReference type="PANTHER" id="PTHR39639">
    <property type="entry name" value="CHROMOSOME 16, WHOLE GENOME SHOTGUN SEQUENCE"/>
    <property type="match status" value="1"/>
</dbReference>
<accession>A0A6N4QCC8</accession>
<dbReference type="OrthoDB" id="9770340at2"/>
<evidence type="ECO:0000313" key="3">
    <source>
        <dbReference type="Proteomes" id="UP000297239"/>
    </source>
</evidence>
<name>A0A6N4QCC8_9LEPT</name>
<sequence>MTNYLKRDSNSISIANLYENYRSNKYNLKPSYQRESVWSEEKKSFLIDSIVRNFPIPPIFLRQKIDDSTGTTSYDVIDGKQRLISIFSFINDEIPISSEEEPFDSEYEKEIAGCFFSELDQNEIRQNAKKYFWRYQLSIEYIDSDSEKLIKNIFDRLNRNGEPLTGQELRNARYNTSEFLKVIKEIYLRSIWQEILSKIDIIRMENYEFISEIFFEIEEGSPIQANQEELDKKYEMMSLKPLKELNKILELFNDTEYFLSKLEVIEECKIGVSHTYGIWSFCHFCVVNSIPPEKVKNKIKEFYRLYKSKNYSIQALASYRKTMSSNTKSKFQRANRLTALRQFCLD</sequence>
<gene>
    <name evidence="2" type="ORF">EHQ18_09155</name>
</gene>
<keyword evidence="3" id="KW-1185">Reference proteome</keyword>
<proteinExistence type="predicted"/>
<dbReference type="RefSeq" id="WP_135637623.1">
    <property type="nucleotide sequence ID" value="NZ_RQFE01000037.1"/>
</dbReference>